<dbReference type="EMBL" id="PDJH01000001">
    <property type="protein sequence ID" value="PFG35641.1"/>
    <property type="molecule type" value="Genomic_DNA"/>
</dbReference>
<keyword evidence="4" id="KW-1185">Reference proteome</keyword>
<evidence type="ECO:0000256" key="1">
    <source>
        <dbReference type="SAM" id="MobiDB-lite"/>
    </source>
</evidence>
<dbReference type="Proteomes" id="UP000221394">
    <property type="component" value="Unassembled WGS sequence"/>
</dbReference>
<evidence type="ECO:0000256" key="2">
    <source>
        <dbReference type="SAM" id="Phobius"/>
    </source>
</evidence>
<feature type="transmembrane region" description="Helical" evidence="2">
    <location>
        <begin position="55"/>
        <end position="74"/>
    </location>
</feature>
<dbReference type="RefSeq" id="WP_098456916.1">
    <property type="nucleotide sequence ID" value="NZ_PDJH01000001.1"/>
</dbReference>
<sequence>MSLFEKSKTSSAQPTKSAAKVKTGKGALGAPLLPQVDLLPAEIRAGRGFARVKRMLAGVVVLALLSAGGMYLFVQDQNTRADDHLANAQDTATRLAREKAQYGEVTAVLAAINQTQTARMLGMATEVSWKSYLDAITAVLPDDVTITMFEVTNGSPTAPLVAGADPLSTPGVGTVVFVAHSPTLPKASDWLDGLESIPGFSDPTLQESRVDAVDAEPYYEVTSTIQVGAEALAGRTFGLEGGSN</sequence>
<gene>
    <name evidence="3" type="ORF">ATL41_0336</name>
</gene>
<evidence type="ECO:0000313" key="3">
    <source>
        <dbReference type="EMBL" id="PFG35641.1"/>
    </source>
</evidence>
<comment type="caution">
    <text evidence="3">The sequence shown here is derived from an EMBL/GenBank/DDBJ whole genome shotgun (WGS) entry which is preliminary data.</text>
</comment>
<feature type="region of interest" description="Disordered" evidence="1">
    <location>
        <begin position="1"/>
        <end position="22"/>
    </location>
</feature>
<reference evidence="3 4" key="1">
    <citation type="submission" date="2017-10" db="EMBL/GenBank/DDBJ databases">
        <title>Sequencing the genomes of 1000 actinobacteria strains.</title>
        <authorList>
            <person name="Klenk H.-P."/>
        </authorList>
    </citation>
    <scope>NUCLEOTIDE SEQUENCE [LARGE SCALE GENOMIC DNA]</scope>
    <source>
        <strain evidence="3 4">DSM 21574</strain>
    </source>
</reference>
<dbReference type="OrthoDB" id="5196233at2"/>
<organism evidence="3 4">
    <name type="scientific">Flavimobilis soli</name>
    <dbReference type="NCBI Taxonomy" id="442709"/>
    <lineage>
        <taxon>Bacteria</taxon>
        <taxon>Bacillati</taxon>
        <taxon>Actinomycetota</taxon>
        <taxon>Actinomycetes</taxon>
        <taxon>Micrococcales</taxon>
        <taxon>Jonesiaceae</taxon>
        <taxon>Flavimobilis</taxon>
    </lineage>
</organism>
<accession>A0A2A9EAQ0</accession>
<protein>
    <submittedName>
        <fullName evidence="3">Tfp pilus assembly protein PilN</fullName>
    </submittedName>
</protein>
<keyword evidence="2" id="KW-1133">Transmembrane helix</keyword>
<evidence type="ECO:0000313" key="4">
    <source>
        <dbReference type="Proteomes" id="UP000221394"/>
    </source>
</evidence>
<keyword evidence="2" id="KW-0812">Transmembrane</keyword>
<proteinExistence type="predicted"/>
<keyword evidence="2" id="KW-0472">Membrane</keyword>
<name>A0A2A9EAQ0_9MICO</name>
<dbReference type="AlphaFoldDB" id="A0A2A9EAQ0"/>